<sequence>MKKISIFLIGIFVLSVVMPFAYGSTDTVIYSGNLYDNEFIFVGPYAVALTDYKDTIASFMVLDGTAPIGPLGVYISEGDSLKVDDITINLIDVSKVGVNVIIKGPVGYKVGRSQYEFVIKEIKTNPLNVEPGEAFDLEILLSNEGSMRAYTVKASLTVPPVGAIPTGSQATSVSSQMTSTMGLIPFIPENTSDSVYIGNIEANEEKILSFKLRANEKITSGNYPMTLVLYFYDGTTPYPRPYTIQFGLHVAGRSEIMVINFSSLPDNIRPGNENVKLKVNLANQGTESAKYVKASLNVEEPFSLSRSYESSYNIGTLSAGQSKEAEFLINVNKNAKKMNYKVPMVVEYRDSSNNLLKEEFELNIDIKGKPELEITEYHLVPETPRAGGNAKIYLTIENKGEDKAESIIVEAIERSEQPFDFTSKNDYIGVLEPGQKAEVILNTDIKSDAEDKTYQLNLRIRAVGNKEKQDLNVYLFEKNIDVPVQKSINNLRLGVIIGLIVILLVGGYYVYNTYIKKK</sequence>
<dbReference type="Proteomes" id="UP000075578">
    <property type="component" value="Unassembled WGS sequence"/>
</dbReference>
<dbReference type="InterPro" id="IPR013783">
    <property type="entry name" value="Ig-like_fold"/>
</dbReference>
<dbReference type="Gene3D" id="2.60.40.10">
    <property type="entry name" value="Immunoglobulins"/>
    <property type="match status" value="2"/>
</dbReference>
<reference evidence="2 3" key="1">
    <citation type="journal article" date="2016" name="ISME J.">
        <title>Chasing the elusive Euryarchaeota class WSA2: genomes reveal a uniquely fastidious methyl-reducing methanogen.</title>
        <authorList>
            <person name="Nobu M.K."/>
            <person name="Narihiro T."/>
            <person name="Kuroda K."/>
            <person name="Mei R."/>
            <person name="Liu W.T."/>
        </authorList>
    </citation>
    <scope>NUCLEOTIDE SEQUENCE [LARGE SCALE GENOMIC DNA]</scope>
    <source>
        <strain evidence="2">U1lsi0528_Bin089</strain>
    </source>
</reference>
<dbReference type="PANTHER" id="PTHR35902:SF3">
    <property type="entry name" value="NPCBM-ASSOCIATED, NEW3 DOMAIN OF ALPHA-GALACTOSIDASE"/>
    <property type="match status" value="1"/>
</dbReference>
<gene>
    <name evidence="2" type="ORF">AMQ74_00034</name>
</gene>
<comment type="caution">
    <text evidence="2">The sequence shown here is derived from an EMBL/GenBank/DDBJ whole genome shotgun (WGS) entry which is preliminary data.</text>
</comment>
<accession>A0A150JB20</accession>
<name>A0A150JB20_9EURY</name>
<dbReference type="EMBL" id="LNGD01000001">
    <property type="protein sequence ID" value="KYC54429.1"/>
    <property type="molecule type" value="Genomic_DNA"/>
</dbReference>
<evidence type="ECO:0000256" key="1">
    <source>
        <dbReference type="SAM" id="Phobius"/>
    </source>
</evidence>
<dbReference type="PANTHER" id="PTHR35902">
    <property type="entry name" value="S-LAYER DOMAIN-LIKE PROTEIN-RELATED"/>
    <property type="match status" value="1"/>
</dbReference>
<protein>
    <recommendedName>
        <fullName evidence="4">NPCBM-associated, NEW3 domain of alpha-galactosidase</fullName>
    </recommendedName>
</protein>
<evidence type="ECO:0008006" key="4">
    <source>
        <dbReference type="Google" id="ProtNLM"/>
    </source>
</evidence>
<dbReference type="AlphaFoldDB" id="A0A150JB20"/>
<keyword evidence="1" id="KW-0472">Membrane</keyword>
<evidence type="ECO:0000313" key="3">
    <source>
        <dbReference type="Proteomes" id="UP000075578"/>
    </source>
</evidence>
<feature type="transmembrane region" description="Helical" evidence="1">
    <location>
        <begin position="491"/>
        <end position="511"/>
    </location>
</feature>
<proteinExistence type="predicted"/>
<keyword evidence="1" id="KW-0812">Transmembrane</keyword>
<evidence type="ECO:0000313" key="2">
    <source>
        <dbReference type="EMBL" id="KYC54429.1"/>
    </source>
</evidence>
<keyword evidence="1" id="KW-1133">Transmembrane helix</keyword>
<organism evidence="2 3">
    <name type="scientific">Candidatus Methanofastidiosum methylothiophilum</name>
    <dbReference type="NCBI Taxonomy" id="1705564"/>
    <lineage>
        <taxon>Archaea</taxon>
        <taxon>Methanobacteriati</taxon>
        <taxon>Methanobacteriota</taxon>
        <taxon>Stenosarchaea group</taxon>
        <taxon>Candidatus Methanofastidiosia</taxon>
        <taxon>Candidatus Methanofastidiosales</taxon>
        <taxon>Candidatus Methanofastidiosaceae</taxon>
        <taxon>Candidatus Methanofastidiosum</taxon>
    </lineage>
</organism>